<dbReference type="Ensembl" id="ENSOKIT00005101597.1">
    <property type="protein sequence ID" value="ENSOKIP00005094983.1"/>
    <property type="gene ID" value="ENSOKIG00005041552.1"/>
</dbReference>
<dbReference type="InterPro" id="IPR050211">
    <property type="entry name" value="FOX_domain-containing"/>
</dbReference>
<dbReference type="SMART" id="SM00339">
    <property type="entry name" value="FH"/>
    <property type="match status" value="1"/>
</dbReference>
<dbReference type="GO" id="GO:0000978">
    <property type="term" value="F:RNA polymerase II cis-regulatory region sequence-specific DNA binding"/>
    <property type="evidence" value="ECO:0007669"/>
    <property type="project" value="TreeGrafter"/>
</dbReference>
<dbReference type="PANTHER" id="PTHR11829:SF142">
    <property type="entry name" value="FORK-HEAD DOMAIN-CONTAINING PROTEIN"/>
    <property type="match status" value="1"/>
</dbReference>
<keyword evidence="3 4" id="KW-0539">Nucleus</keyword>
<dbReference type="PRINTS" id="PR00053">
    <property type="entry name" value="FORKHEAD"/>
</dbReference>
<reference evidence="7" key="2">
    <citation type="submission" date="2025-09" db="UniProtKB">
        <authorList>
            <consortium name="Ensembl"/>
        </authorList>
    </citation>
    <scope>IDENTIFICATION</scope>
</reference>
<dbReference type="InterPro" id="IPR018122">
    <property type="entry name" value="TF_fork_head_CS_1"/>
</dbReference>
<feature type="region of interest" description="Disordered" evidence="5">
    <location>
        <begin position="31"/>
        <end position="106"/>
    </location>
</feature>
<proteinExistence type="predicted"/>
<protein>
    <submittedName>
        <fullName evidence="7">Forkhead box Q2</fullName>
    </submittedName>
</protein>
<gene>
    <name evidence="7" type="primary">foxq2</name>
</gene>
<evidence type="ECO:0000256" key="4">
    <source>
        <dbReference type="PROSITE-ProRule" id="PRU00089"/>
    </source>
</evidence>
<dbReference type="AlphaFoldDB" id="A0A8C7JZ35"/>
<dbReference type="CTD" id="565796"/>
<feature type="compositionally biased region" description="Acidic residues" evidence="5">
    <location>
        <begin position="74"/>
        <end position="87"/>
    </location>
</feature>
<comment type="subcellular location">
    <subcellularLocation>
        <location evidence="1 4">Nucleus</location>
    </subcellularLocation>
</comment>
<dbReference type="GO" id="GO:0000981">
    <property type="term" value="F:DNA-binding transcription factor activity, RNA polymerase II-specific"/>
    <property type="evidence" value="ECO:0007669"/>
    <property type="project" value="TreeGrafter"/>
</dbReference>
<keyword evidence="2 4" id="KW-0238">DNA-binding</keyword>
<evidence type="ECO:0000256" key="5">
    <source>
        <dbReference type="SAM" id="MobiDB-lite"/>
    </source>
</evidence>
<dbReference type="InterPro" id="IPR036388">
    <property type="entry name" value="WH-like_DNA-bd_sf"/>
</dbReference>
<feature type="domain" description="Fork-head" evidence="6">
    <location>
        <begin position="105"/>
        <end position="197"/>
    </location>
</feature>
<keyword evidence="8" id="KW-1185">Reference proteome</keyword>
<organism evidence="7 8">
    <name type="scientific">Oncorhynchus kisutch</name>
    <name type="common">Coho salmon</name>
    <name type="synonym">Salmo kisutch</name>
    <dbReference type="NCBI Taxonomy" id="8019"/>
    <lineage>
        <taxon>Eukaryota</taxon>
        <taxon>Metazoa</taxon>
        <taxon>Chordata</taxon>
        <taxon>Craniata</taxon>
        <taxon>Vertebrata</taxon>
        <taxon>Euteleostomi</taxon>
        <taxon>Actinopterygii</taxon>
        <taxon>Neopterygii</taxon>
        <taxon>Teleostei</taxon>
        <taxon>Protacanthopterygii</taxon>
        <taxon>Salmoniformes</taxon>
        <taxon>Salmonidae</taxon>
        <taxon>Salmoninae</taxon>
        <taxon>Oncorhynchus</taxon>
    </lineage>
</organism>
<dbReference type="PROSITE" id="PS00657">
    <property type="entry name" value="FORK_HEAD_1"/>
    <property type="match status" value="1"/>
</dbReference>
<dbReference type="FunFam" id="1.10.10.10:FF:000352">
    <property type="entry name" value="Forkhead box Q2"/>
    <property type="match status" value="1"/>
</dbReference>
<evidence type="ECO:0000256" key="1">
    <source>
        <dbReference type="ARBA" id="ARBA00004123"/>
    </source>
</evidence>
<dbReference type="InterPro" id="IPR047519">
    <property type="entry name" value="FH_FOXQ2-like"/>
</dbReference>
<dbReference type="InterPro" id="IPR030456">
    <property type="entry name" value="TF_fork_head_CS_2"/>
</dbReference>
<dbReference type="PROSITE" id="PS50039">
    <property type="entry name" value="FORK_HEAD_3"/>
    <property type="match status" value="1"/>
</dbReference>
<dbReference type="InterPro" id="IPR001766">
    <property type="entry name" value="Fork_head_dom"/>
</dbReference>
<dbReference type="GO" id="GO:0005634">
    <property type="term" value="C:nucleus"/>
    <property type="evidence" value="ECO:0007669"/>
    <property type="project" value="UniProtKB-SubCell"/>
</dbReference>
<dbReference type="PROSITE" id="PS00658">
    <property type="entry name" value="FORK_HEAD_2"/>
    <property type="match status" value="1"/>
</dbReference>
<feature type="compositionally biased region" description="Basic and acidic residues" evidence="5">
    <location>
        <begin position="48"/>
        <end position="63"/>
    </location>
</feature>
<dbReference type="PANTHER" id="PTHR11829">
    <property type="entry name" value="FORKHEAD BOX PROTEIN"/>
    <property type="match status" value="1"/>
</dbReference>
<accession>A0A8C7JZ35</accession>
<evidence type="ECO:0000256" key="3">
    <source>
        <dbReference type="ARBA" id="ARBA00023242"/>
    </source>
</evidence>
<evidence type="ECO:0000313" key="8">
    <source>
        <dbReference type="Proteomes" id="UP000694557"/>
    </source>
</evidence>
<reference evidence="7" key="1">
    <citation type="submission" date="2025-08" db="UniProtKB">
        <authorList>
            <consortium name="Ensembl"/>
        </authorList>
    </citation>
    <scope>IDENTIFICATION</scope>
</reference>
<dbReference type="GeneTree" id="ENSGT00940000166634"/>
<evidence type="ECO:0000313" key="7">
    <source>
        <dbReference type="Ensembl" id="ENSOKIP00005094983.1"/>
    </source>
</evidence>
<evidence type="ECO:0000259" key="6">
    <source>
        <dbReference type="PROSITE" id="PS50039"/>
    </source>
</evidence>
<dbReference type="GO" id="GO:0030154">
    <property type="term" value="P:cell differentiation"/>
    <property type="evidence" value="ECO:0007669"/>
    <property type="project" value="TreeGrafter"/>
</dbReference>
<dbReference type="CDD" id="cd20035">
    <property type="entry name" value="FH_FOXQ2-like"/>
    <property type="match status" value="1"/>
</dbReference>
<dbReference type="GO" id="GO:0009653">
    <property type="term" value="P:anatomical structure morphogenesis"/>
    <property type="evidence" value="ECO:0007669"/>
    <property type="project" value="TreeGrafter"/>
</dbReference>
<dbReference type="Pfam" id="PF00250">
    <property type="entry name" value="Forkhead"/>
    <property type="match status" value="1"/>
</dbReference>
<feature type="DNA-binding region" description="Fork-head" evidence="4">
    <location>
        <begin position="105"/>
        <end position="197"/>
    </location>
</feature>
<dbReference type="KEGG" id="oki:109902967"/>
<dbReference type="InterPro" id="IPR036390">
    <property type="entry name" value="WH_DNA-bd_sf"/>
</dbReference>
<dbReference type="Gene3D" id="1.10.10.10">
    <property type="entry name" value="Winged helix-like DNA-binding domain superfamily/Winged helix DNA-binding domain"/>
    <property type="match status" value="1"/>
</dbReference>
<evidence type="ECO:0000256" key="2">
    <source>
        <dbReference type="ARBA" id="ARBA00023125"/>
    </source>
</evidence>
<sequence>MEDRSSCNTGRERLGLRFTIDYLLYNKDSKSMREEAKSPPAEQTSHSPVEERSPDILSERESIELGSPEKGPEGEEGSEEEDEEEEEVKVKEDQEATTTDSPRGKPTQSYIALISMAILASEEKKLLLCDIYHWIMDSYPYFKSKDKNWRNSVRHNLSLNECFVKAGRSDNGKGHFWAIHPANFQDFSNGDYHRRRARRRIRRVTGQLPYALHASYYPLNRPRRVPCWCCPPAHPLSMAHPLSCLSARMYWSWASQYARRHPSLHTPVQ</sequence>
<name>A0A8C7JZ35_ONCKI</name>
<feature type="compositionally biased region" description="Polar residues" evidence="5">
    <location>
        <begin position="96"/>
        <end position="106"/>
    </location>
</feature>
<dbReference type="SUPFAM" id="SSF46785">
    <property type="entry name" value="Winged helix' DNA-binding domain"/>
    <property type="match status" value="1"/>
</dbReference>
<dbReference type="Proteomes" id="UP000694557">
    <property type="component" value="Unassembled WGS sequence"/>
</dbReference>